<evidence type="ECO:0000313" key="2">
    <source>
        <dbReference type="EMBL" id="AGM07091.1"/>
    </source>
</evidence>
<organism evidence="2 3">
    <name type="scientific">Amycolatopsis keratiniphila</name>
    <dbReference type="NCBI Taxonomy" id="129921"/>
    <lineage>
        <taxon>Bacteria</taxon>
        <taxon>Bacillati</taxon>
        <taxon>Actinomycetota</taxon>
        <taxon>Actinomycetes</taxon>
        <taxon>Pseudonocardiales</taxon>
        <taxon>Pseudonocardiaceae</taxon>
        <taxon>Amycolatopsis</taxon>
        <taxon>Amycolatopsis japonica group</taxon>
    </lineage>
</organism>
<gene>
    <name evidence="2" type="ORF">AORI_4507</name>
</gene>
<proteinExistence type="predicted"/>
<dbReference type="KEGG" id="aoi:AORI_4507"/>
<evidence type="ECO:0000256" key="1">
    <source>
        <dbReference type="SAM" id="MobiDB-lite"/>
    </source>
</evidence>
<reference evidence="2 3" key="1">
    <citation type="journal article" date="2013" name="BMC Genomics">
        <title>ContigScape: a Cytoscape plugin facilitating microbial genome gap closing.</title>
        <authorList>
            <person name="Tang B."/>
            <person name="Wang Q."/>
            <person name="Yang M."/>
            <person name="Xie F."/>
            <person name="Zhu Y."/>
            <person name="Zhuo Y."/>
            <person name="Wang S."/>
            <person name="Gao H."/>
            <person name="Ding X."/>
            <person name="Zhang L."/>
            <person name="Zhao G."/>
            <person name="Zheng H."/>
        </authorList>
    </citation>
    <scope>NUCLEOTIDE SEQUENCE [LARGE SCALE GENOMIC DNA]</scope>
    <source>
        <strain evidence="2 3">HCCB10007</strain>
    </source>
</reference>
<name>R4T3U8_9PSEU</name>
<accession>R4T3U8</accession>
<keyword evidence="3" id="KW-1185">Reference proteome</keyword>
<dbReference type="Proteomes" id="UP000013968">
    <property type="component" value="Chromosome"/>
</dbReference>
<dbReference type="HOGENOM" id="CLU_423835_0_0_11"/>
<sequence length="648" mass="72287">MATQDADRPEDTLAGRVGTREVQVLRSQGRPVIQRLDPGAYRCSRLAAQLADEWMDYVAATEITSAPSGAYRRGIDLFCIAVDTDPEVNPESTDLETPQLARVLARWERQLPAAFSPGSRWAAFIARALRVLIIRRDDHPDRPVADEIVRFARGPAATHWRESSERDEFSRHDKRALIKAAWAEVNALEHRLDNGWQLAAQGRHPKQGSWLHPPDLLWGISRGTVAMSELRAQLPSHVGEWPEELRRLVAGSDGTIMPNLAKRLLIHHLTAQLYPNTMDLHAFRVLLMDATGLSSEEVTSFGVKDVEFLPQGVRLTIVKKRAGRVRHRAFRDGAPQPGGVEQQAEDRGEPATEGPATHDLHDRPRREVTAIIQRLLKVTANVRERLPEVEDSLFVRAAFLPNYALVFRRWDPDSPRTTFSAWLTSVGVEVSRPAHIGRLRKSTKVEKAIVARGRVGIAADDHTRETFAAHYAQGTTLRIISGEVITAAQRHWFDKAITGPIVITPEAEAAAGDSARLQELGLPADQAEGIVTGQLDMGLSHCKDPYDSPFSSAGELCSVAPLRCLECRNAWILPSHLPQLLLFEQHLENTRRRMPPDRFTTIWGQTYTNLRAVLADRTVEEKALAHKHIDAGTAALHLPLTAHQEFDR</sequence>
<dbReference type="EMBL" id="CP003410">
    <property type="protein sequence ID" value="AGM07091.1"/>
    <property type="molecule type" value="Genomic_DNA"/>
</dbReference>
<dbReference type="AlphaFoldDB" id="R4T3U8"/>
<protein>
    <submittedName>
        <fullName evidence="2">Uncharacterized protein</fullName>
    </submittedName>
</protein>
<dbReference type="RefSeq" id="WP_016334839.1">
    <property type="nucleotide sequence ID" value="NC_021252.1"/>
</dbReference>
<evidence type="ECO:0000313" key="3">
    <source>
        <dbReference type="Proteomes" id="UP000013968"/>
    </source>
</evidence>
<feature type="region of interest" description="Disordered" evidence="1">
    <location>
        <begin position="329"/>
        <end position="364"/>
    </location>
</feature>
<feature type="compositionally biased region" description="Basic and acidic residues" evidence="1">
    <location>
        <begin position="344"/>
        <end position="364"/>
    </location>
</feature>
<dbReference type="PATRIC" id="fig|1156913.3.peg.4586"/>